<dbReference type="InterPro" id="IPR014555">
    <property type="entry name" value="RecF-like"/>
</dbReference>
<dbReference type="SUPFAM" id="SSF52540">
    <property type="entry name" value="P-loop containing nucleoside triphosphate hydrolases"/>
    <property type="match status" value="1"/>
</dbReference>
<evidence type="ECO:0000313" key="3">
    <source>
        <dbReference type="Proteomes" id="UP000660270"/>
    </source>
</evidence>
<reference evidence="2 3" key="1">
    <citation type="journal article" date="2020" name="ISME J.">
        <title>Comparative genomics reveals insights into cyanobacterial evolution and habitat adaptation.</title>
        <authorList>
            <person name="Chen M.Y."/>
            <person name="Teng W.K."/>
            <person name="Zhao L."/>
            <person name="Hu C.X."/>
            <person name="Zhou Y.K."/>
            <person name="Han B.P."/>
            <person name="Song L.R."/>
            <person name="Shu W.S."/>
        </authorList>
    </citation>
    <scope>NUCLEOTIDE SEQUENCE [LARGE SCALE GENOMIC DNA]</scope>
    <source>
        <strain evidence="2 3">FACHB-1249</strain>
    </source>
</reference>
<sequence>MTLKLISAKIKNFKSLGDVDLNFRDLTILVGPNASGKSNCLEALGFLSTLLKAQTLPPVEYMDRILRLEEKKIDYEISIEDDESNKAEYNVVVSLSENNTFIDKEYLLVNKIEVINIINGKGEVKDENGENCQQYQSSEGDGLALTDAGKYGHKPFTKKLASDIKDWKFYDVDPDSVRANSRSPKRNIIIYEYVQSDEIIPSLNSNASKAQTILQYWARHDKNKFDEVSQELYNCLKIRLDILEDVEPTITVTVIEEDGKKIALSNMSDGTLRLIAYFIMLYESDVPTLISIEEPERNFHPGILQDIASMIKKLSKRTQVIFTTHSSQLLDCFSPEEISSDISVILLSQKGEIGTQACLLDKLAENRDDLSDWMNDFGIGSAIYHSHLIEGVFAG</sequence>
<name>A0ABR8IT68_APHFL</name>
<proteinExistence type="predicted"/>
<comment type="caution">
    <text evidence="2">The sequence shown here is derived from an EMBL/GenBank/DDBJ whole genome shotgun (WGS) entry which is preliminary data.</text>
</comment>
<dbReference type="InterPro" id="IPR027417">
    <property type="entry name" value="P-loop_NTPase"/>
</dbReference>
<dbReference type="GeneID" id="78218444"/>
<dbReference type="PANTHER" id="PTHR32182:SF22">
    <property type="entry name" value="ATP-DEPENDENT ENDONUCLEASE, OLD FAMILY-RELATED"/>
    <property type="match status" value="1"/>
</dbReference>
<dbReference type="PANTHER" id="PTHR32182">
    <property type="entry name" value="DNA REPLICATION AND REPAIR PROTEIN RECF"/>
    <property type="match status" value="1"/>
</dbReference>
<evidence type="ECO:0000313" key="2">
    <source>
        <dbReference type="EMBL" id="MBD2685919.1"/>
    </source>
</evidence>
<feature type="domain" description="ATPase AAA-type core" evidence="1">
    <location>
        <begin position="26"/>
        <end position="331"/>
    </location>
</feature>
<evidence type="ECO:0000259" key="1">
    <source>
        <dbReference type="Pfam" id="PF13304"/>
    </source>
</evidence>
<dbReference type="Gene3D" id="3.40.50.300">
    <property type="entry name" value="P-loop containing nucleotide triphosphate hydrolases"/>
    <property type="match status" value="1"/>
</dbReference>
<accession>A0ABR8IT68</accession>
<dbReference type="Proteomes" id="UP000660270">
    <property type="component" value="Unassembled WGS sequence"/>
</dbReference>
<keyword evidence="3" id="KW-1185">Reference proteome</keyword>
<protein>
    <submittedName>
        <fullName evidence="2">AAA family ATPase</fullName>
    </submittedName>
</protein>
<dbReference type="RefSeq" id="WP_190386581.1">
    <property type="nucleotide sequence ID" value="NZ_JACJTM010000023.1"/>
</dbReference>
<gene>
    <name evidence="2" type="ORF">H6G43_11975</name>
</gene>
<dbReference type="PIRSF" id="PIRSF029347">
    <property type="entry name" value="RecF"/>
    <property type="match status" value="1"/>
</dbReference>
<dbReference type="EMBL" id="JACJTM010000023">
    <property type="protein sequence ID" value="MBD2685919.1"/>
    <property type="molecule type" value="Genomic_DNA"/>
</dbReference>
<dbReference type="InterPro" id="IPR003959">
    <property type="entry name" value="ATPase_AAA_core"/>
</dbReference>
<organism evidence="2 3">
    <name type="scientific">Aphanizomenon flos-aquae FACHB-1249</name>
    <dbReference type="NCBI Taxonomy" id="2692889"/>
    <lineage>
        <taxon>Bacteria</taxon>
        <taxon>Bacillati</taxon>
        <taxon>Cyanobacteriota</taxon>
        <taxon>Cyanophyceae</taxon>
        <taxon>Nostocales</taxon>
        <taxon>Aphanizomenonaceae</taxon>
        <taxon>Aphanizomenon</taxon>
    </lineage>
</organism>
<dbReference type="Pfam" id="PF13304">
    <property type="entry name" value="AAA_21"/>
    <property type="match status" value="1"/>
</dbReference>